<organism evidence="2 3">
    <name type="scientific">Trichophyton equinum (strain ATCC MYA-4606 / CBS 127.97)</name>
    <name type="common">Horse ringworm fungus</name>
    <dbReference type="NCBI Taxonomy" id="559882"/>
    <lineage>
        <taxon>Eukaryota</taxon>
        <taxon>Fungi</taxon>
        <taxon>Dikarya</taxon>
        <taxon>Ascomycota</taxon>
        <taxon>Pezizomycotina</taxon>
        <taxon>Eurotiomycetes</taxon>
        <taxon>Eurotiomycetidae</taxon>
        <taxon>Onygenales</taxon>
        <taxon>Arthrodermataceae</taxon>
        <taxon>Trichophyton</taxon>
    </lineage>
</organism>
<evidence type="ECO:0000256" key="1">
    <source>
        <dbReference type="SAM" id="MobiDB-lite"/>
    </source>
</evidence>
<proteinExistence type="predicted"/>
<evidence type="ECO:0000313" key="2">
    <source>
        <dbReference type="EMBL" id="EGE05207.1"/>
    </source>
</evidence>
<feature type="region of interest" description="Disordered" evidence="1">
    <location>
        <begin position="1"/>
        <end position="25"/>
    </location>
</feature>
<dbReference type="AlphaFoldDB" id="F2PTI9"/>
<reference evidence="3" key="1">
    <citation type="journal article" date="2012" name="MBio">
        <title>Comparative genome analysis of Trichophyton rubrum and related dermatophytes reveals candidate genes involved in infection.</title>
        <authorList>
            <person name="Martinez D.A."/>
            <person name="Oliver B.G."/>
            <person name="Graeser Y."/>
            <person name="Goldberg J.M."/>
            <person name="Li W."/>
            <person name="Martinez-Rossi N.M."/>
            <person name="Monod M."/>
            <person name="Shelest E."/>
            <person name="Barton R.C."/>
            <person name="Birch E."/>
            <person name="Brakhage A.A."/>
            <person name="Chen Z."/>
            <person name="Gurr S.J."/>
            <person name="Heiman D."/>
            <person name="Heitman J."/>
            <person name="Kosti I."/>
            <person name="Rossi A."/>
            <person name="Saif S."/>
            <person name="Samalova M."/>
            <person name="Saunders C.W."/>
            <person name="Shea T."/>
            <person name="Summerbell R.C."/>
            <person name="Xu J."/>
            <person name="Young S."/>
            <person name="Zeng Q."/>
            <person name="Birren B.W."/>
            <person name="Cuomo C.A."/>
            <person name="White T.C."/>
        </authorList>
    </citation>
    <scope>NUCLEOTIDE SEQUENCE [LARGE SCALE GENOMIC DNA]</scope>
    <source>
        <strain evidence="3">ATCC MYA-4606 / CBS 127.97</strain>
    </source>
</reference>
<dbReference type="Proteomes" id="UP000009169">
    <property type="component" value="Unassembled WGS sequence"/>
</dbReference>
<feature type="compositionally biased region" description="Acidic residues" evidence="1">
    <location>
        <begin position="1"/>
        <end position="15"/>
    </location>
</feature>
<accession>F2PTI9</accession>
<protein>
    <submittedName>
        <fullName evidence="2">Uncharacterized protein</fullName>
    </submittedName>
</protein>
<gene>
    <name evidence="2" type="ORF">TEQG_04365</name>
</gene>
<name>F2PTI9_TRIEC</name>
<sequence length="140" mass="15801">MPTCGEEEEEEEEEEKKEPGGTKALREFAIPTSIRSICAYPTRYPVERAIPPFKRPIFISVHVEAESGWLTLDISGGREQTPTGRPDGRRLREDLIEIMPCIKAARSGHSLPLGLIRIMERGSERRGLERSRRTGRGDSQ</sequence>
<keyword evidence="3" id="KW-1185">Reference proteome</keyword>
<dbReference type="HOGENOM" id="CLU_1836546_0_0_1"/>
<feature type="compositionally biased region" description="Basic and acidic residues" evidence="1">
    <location>
        <begin position="16"/>
        <end position="25"/>
    </location>
</feature>
<dbReference type="EMBL" id="DS995738">
    <property type="protein sequence ID" value="EGE05207.1"/>
    <property type="molecule type" value="Genomic_DNA"/>
</dbReference>
<dbReference type="VEuPathDB" id="FungiDB:TEQG_04365"/>
<evidence type="ECO:0000313" key="3">
    <source>
        <dbReference type="Proteomes" id="UP000009169"/>
    </source>
</evidence>